<gene>
    <name evidence="2" type="ORF">Ate02nite_65250</name>
</gene>
<dbReference type="Pfam" id="PF26607">
    <property type="entry name" value="DUF8189"/>
    <property type="match status" value="1"/>
</dbReference>
<evidence type="ECO:0000313" key="3">
    <source>
        <dbReference type="Proteomes" id="UP000623608"/>
    </source>
</evidence>
<dbReference type="AlphaFoldDB" id="A0A919TX12"/>
<comment type="caution">
    <text evidence="2">The sequence shown here is derived from an EMBL/GenBank/DDBJ whole genome shotgun (WGS) entry which is preliminary data.</text>
</comment>
<accession>A0A919TX12</accession>
<protein>
    <recommendedName>
        <fullName evidence="1">PLL-like beta propeller domain-containing protein</fullName>
    </recommendedName>
</protein>
<dbReference type="SUPFAM" id="SSF89372">
    <property type="entry name" value="Fucose-specific lectin"/>
    <property type="match status" value="1"/>
</dbReference>
<dbReference type="Gene3D" id="2.120.10.70">
    <property type="entry name" value="Fucose-specific lectin"/>
    <property type="match status" value="1"/>
</dbReference>
<proteinExistence type="predicted"/>
<organism evidence="2 3">
    <name type="scientific">Paractinoplanes tereljensis</name>
    <dbReference type="NCBI Taxonomy" id="571912"/>
    <lineage>
        <taxon>Bacteria</taxon>
        <taxon>Bacillati</taxon>
        <taxon>Actinomycetota</taxon>
        <taxon>Actinomycetes</taxon>
        <taxon>Micromonosporales</taxon>
        <taxon>Micromonosporaceae</taxon>
        <taxon>Paractinoplanes</taxon>
    </lineage>
</organism>
<dbReference type="InterPro" id="IPR058502">
    <property type="entry name" value="PLL-like_beta-prop"/>
</dbReference>
<sequence length="158" mass="17699">MVATAFVLAPTAPAQAGKYLYLETAVNLDGRSEWFWTDRDIVYHQWASRAGIQPDSVVRPLSGQKISSGVGATHNNDGRLEIFGRGQDGQLWHNWQIWPGGDWYGWVPLSGQIQSHSYLGAWYDAGTSTIRVQVVGTDGYLHILRQLHPGCCWNTVWE</sequence>
<feature type="domain" description="PLL-like beta propeller" evidence="1">
    <location>
        <begin position="25"/>
        <end position="148"/>
    </location>
</feature>
<evidence type="ECO:0000259" key="1">
    <source>
        <dbReference type="Pfam" id="PF26607"/>
    </source>
</evidence>
<keyword evidence="3" id="KW-1185">Reference proteome</keyword>
<name>A0A919TX12_9ACTN</name>
<evidence type="ECO:0000313" key="2">
    <source>
        <dbReference type="EMBL" id="GIF23795.1"/>
    </source>
</evidence>
<dbReference type="EMBL" id="BOMY01000042">
    <property type="protein sequence ID" value="GIF23795.1"/>
    <property type="molecule type" value="Genomic_DNA"/>
</dbReference>
<reference evidence="2" key="1">
    <citation type="submission" date="2021-01" db="EMBL/GenBank/DDBJ databases">
        <title>Whole genome shotgun sequence of Actinoplanes tereljensis NBRC 105297.</title>
        <authorList>
            <person name="Komaki H."/>
            <person name="Tamura T."/>
        </authorList>
    </citation>
    <scope>NUCLEOTIDE SEQUENCE</scope>
    <source>
        <strain evidence="2">NBRC 105297</strain>
    </source>
</reference>
<dbReference type="Proteomes" id="UP000623608">
    <property type="component" value="Unassembled WGS sequence"/>
</dbReference>